<dbReference type="AlphaFoldDB" id="A0A2M3ZWL2"/>
<name>A0A2M3ZWL2_9DIPT</name>
<accession>A0A2M3ZWL2</accession>
<keyword evidence="1" id="KW-0732">Signal</keyword>
<organism evidence="2">
    <name type="scientific">Anopheles braziliensis</name>
    <dbReference type="NCBI Taxonomy" id="58242"/>
    <lineage>
        <taxon>Eukaryota</taxon>
        <taxon>Metazoa</taxon>
        <taxon>Ecdysozoa</taxon>
        <taxon>Arthropoda</taxon>
        <taxon>Hexapoda</taxon>
        <taxon>Insecta</taxon>
        <taxon>Pterygota</taxon>
        <taxon>Neoptera</taxon>
        <taxon>Endopterygota</taxon>
        <taxon>Diptera</taxon>
        <taxon>Nematocera</taxon>
        <taxon>Culicoidea</taxon>
        <taxon>Culicidae</taxon>
        <taxon>Anophelinae</taxon>
        <taxon>Anopheles</taxon>
    </lineage>
</organism>
<feature type="signal peptide" evidence="1">
    <location>
        <begin position="1"/>
        <end position="16"/>
    </location>
</feature>
<evidence type="ECO:0000313" key="2">
    <source>
        <dbReference type="EMBL" id="MBW32840.1"/>
    </source>
</evidence>
<protein>
    <submittedName>
        <fullName evidence="2">Putative secreted peptide</fullName>
    </submittedName>
</protein>
<evidence type="ECO:0000256" key="1">
    <source>
        <dbReference type="SAM" id="SignalP"/>
    </source>
</evidence>
<dbReference type="EMBL" id="GGFM01012089">
    <property type="protein sequence ID" value="MBW32840.1"/>
    <property type="molecule type" value="Transcribed_RNA"/>
</dbReference>
<sequence length="75" mass="8333">METCGLLLLVPLCVVSLECSGMHGASSGSSRQSNHHAAYTRKDLRLWMDGCIYNNGVDIRPKQKRPVSEKSQSKR</sequence>
<reference evidence="2" key="1">
    <citation type="submission" date="2018-01" db="EMBL/GenBank/DDBJ databases">
        <title>An insight into the sialome of Amazonian anophelines.</title>
        <authorList>
            <person name="Ribeiro J.M."/>
            <person name="Scarpassa V."/>
            <person name="Calvo E."/>
        </authorList>
    </citation>
    <scope>NUCLEOTIDE SEQUENCE</scope>
    <source>
        <tissue evidence="2">Salivary glands</tissue>
    </source>
</reference>
<feature type="chain" id="PRO_5014720815" evidence="1">
    <location>
        <begin position="17"/>
        <end position="75"/>
    </location>
</feature>
<proteinExistence type="predicted"/>